<reference evidence="3" key="1">
    <citation type="journal article" date="2019" name="Int. J. Syst. Evol. Microbiol.">
        <title>The Global Catalogue of Microorganisms (GCM) 10K type strain sequencing project: providing services to taxonomists for standard genome sequencing and annotation.</title>
        <authorList>
            <consortium name="The Broad Institute Genomics Platform"/>
            <consortium name="The Broad Institute Genome Sequencing Center for Infectious Disease"/>
            <person name="Wu L."/>
            <person name="Ma J."/>
        </authorList>
    </citation>
    <scope>NUCLEOTIDE SEQUENCE [LARGE SCALE GENOMIC DNA]</scope>
    <source>
        <strain evidence="3">CCUG 53915</strain>
    </source>
</reference>
<dbReference type="SUPFAM" id="SSF109854">
    <property type="entry name" value="DinB/YfiT-like putative metalloenzymes"/>
    <property type="match status" value="1"/>
</dbReference>
<dbReference type="InterPro" id="IPR034660">
    <property type="entry name" value="DinB/YfiT-like"/>
</dbReference>
<evidence type="ECO:0000259" key="1">
    <source>
        <dbReference type="Pfam" id="PF12867"/>
    </source>
</evidence>
<keyword evidence="3" id="KW-1185">Reference proteome</keyword>
<protein>
    <submittedName>
        <fullName evidence="2">DinB family protein</fullName>
    </submittedName>
</protein>
<comment type="caution">
    <text evidence="2">The sequence shown here is derived from an EMBL/GenBank/DDBJ whole genome shotgun (WGS) entry which is preliminary data.</text>
</comment>
<dbReference type="RefSeq" id="WP_381479671.1">
    <property type="nucleotide sequence ID" value="NZ_JBHTLT010000013.1"/>
</dbReference>
<name>A0ABW3TU80_9BACL</name>
<dbReference type="EMBL" id="JBHTLT010000013">
    <property type="protein sequence ID" value="MFD1203942.1"/>
    <property type="molecule type" value="Genomic_DNA"/>
</dbReference>
<dbReference type="Gene3D" id="1.20.120.450">
    <property type="entry name" value="dinb family like domain"/>
    <property type="match status" value="1"/>
</dbReference>
<evidence type="ECO:0000313" key="2">
    <source>
        <dbReference type="EMBL" id="MFD1203942.1"/>
    </source>
</evidence>
<feature type="domain" description="DinB-like" evidence="1">
    <location>
        <begin position="17"/>
        <end position="151"/>
    </location>
</feature>
<sequence>MYLKTPEDQKLIESYKSAPSELMQAIAGLNESDLNQTRAPGTWSIREIVHHIVDCDMNYVQINRYALADTGKTYFFNEFNGDSWNFKMDYKNRSIESELKLFTMMREYIAYLCIILNDSLDRVLVHEHGKATVRDALRHDTQHVLHHIEQILETRRINNI</sequence>
<accession>A0ABW3TU80</accession>
<gene>
    <name evidence="2" type="ORF">ACFQ38_02195</name>
</gene>
<dbReference type="Pfam" id="PF12867">
    <property type="entry name" value="DinB_2"/>
    <property type="match status" value="1"/>
</dbReference>
<dbReference type="InterPro" id="IPR024775">
    <property type="entry name" value="DinB-like"/>
</dbReference>
<dbReference type="Proteomes" id="UP001597231">
    <property type="component" value="Unassembled WGS sequence"/>
</dbReference>
<organism evidence="2 3">
    <name type="scientific">Sporosarcina contaminans</name>
    <dbReference type="NCBI Taxonomy" id="633403"/>
    <lineage>
        <taxon>Bacteria</taxon>
        <taxon>Bacillati</taxon>
        <taxon>Bacillota</taxon>
        <taxon>Bacilli</taxon>
        <taxon>Bacillales</taxon>
        <taxon>Caryophanaceae</taxon>
        <taxon>Sporosarcina</taxon>
    </lineage>
</organism>
<proteinExistence type="predicted"/>
<evidence type="ECO:0000313" key="3">
    <source>
        <dbReference type="Proteomes" id="UP001597231"/>
    </source>
</evidence>